<evidence type="ECO:0000259" key="4">
    <source>
        <dbReference type="Pfam" id="PF00724"/>
    </source>
</evidence>
<evidence type="ECO:0000256" key="2">
    <source>
        <dbReference type="ARBA" id="ARBA00023002"/>
    </source>
</evidence>
<dbReference type="InterPro" id="IPR001155">
    <property type="entry name" value="OxRdtase_FMN_N"/>
</dbReference>
<dbReference type="RefSeq" id="WP_137276904.1">
    <property type="nucleotide sequence ID" value="NZ_QKNX01000004.1"/>
</dbReference>
<dbReference type="Proteomes" id="UP000308037">
    <property type="component" value="Unassembled WGS sequence"/>
</dbReference>
<dbReference type="InterPro" id="IPR051799">
    <property type="entry name" value="NADH_flavin_oxidoreductase"/>
</dbReference>
<gene>
    <name evidence="5" type="ORF">DM868_10895</name>
</gene>
<keyword evidence="2" id="KW-0560">Oxidoreductase</keyword>
<dbReference type="Gene3D" id="3.20.20.70">
    <property type="entry name" value="Aldolase class I"/>
    <property type="match status" value="1"/>
</dbReference>
<dbReference type="EMBL" id="QKNX01000004">
    <property type="protein sequence ID" value="TKR25265.1"/>
    <property type="molecule type" value="Genomic_DNA"/>
</dbReference>
<dbReference type="AlphaFoldDB" id="A0A4U5J9S7"/>
<dbReference type="Pfam" id="PF00724">
    <property type="entry name" value="Oxidored_FMN"/>
    <property type="match status" value="1"/>
</dbReference>
<feature type="region of interest" description="Disordered" evidence="3">
    <location>
        <begin position="432"/>
        <end position="454"/>
    </location>
</feature>
<dbReference type="SUPFAM" id="SSF51395">
    <property type="entry name" value="FMN-linked oxidoreductases"/>
    <property type="match status" value="1"/>
</dbReference>
<name>A0A4U5J9S7_9EURY</name>
<protein>
    <submittedName>
        <fullName evidence="5">NADH:flavin oxidoreductase</fullName>
    </submittedName>
</protein>
<proteinExistence type="predicted"/>
<keyword evidence="1" id="KW-0285">Flavoprotein</keyword>
<evidence type="ECO:0000313" key="6">
    <source>
        <dbReference type="Proteomes" id="UP000308037"/>
    </source>
</evidence>
<evidence type="ECO:0000313" key="5">
    <source>
        <dbReference type="EMBL" id="TKR25265.1"/>
    </source>
</evidence>
<keyword evidence="6" id="KW-1185">Reference proteome</keyword>
<dbReference type="PANTHER" id="PTHR43656:SF2">
    <property type="entry name" value="BINDING OXIDOREDUCTASE, PUTATIVE (AFU_ORTHOLOGUE AFUA_2G08260)-RELATED"/>
    <property type="match status" value="1"/>
</dbReference>
<accession>A0A4U5J9S7</accession>
<dbReference type="GO" id="GO:0016491">
    <property type="term" value="F:oxidoreductase activity"/>
    <property type="evidence" value="ECO:0007669"/>
    <property type="project" value="UniProtKB-KW"/>
</dbReference>
<dbReference type="OrthoDB" id="24876at2157"/>
<evidence type="ECO:0000256" key="1">
    <source>
        <dbReference type="ARBA" id="ARBA00022630"/>
    </source>
</evidence>
<evidence type="ECO:0000256" key="3">
    <source>
        <dbReference type="SAM" id="MobiDB-lite"/>
    </source>
</evidence>
<dbReference type="PANTHER" id="PTHR43656">
    <property type="entry name" value="BINDING OXIDOREDUCTASE, PUTATIVE (AFU_ORTHOLOGUE AFUA_2G08260)-RELATED"/>
    <property type="match status" value="1"/>
</dbReference>
<dbReference type="GO" id="GO:0010181">
    <property type="term" value="F:FMN binding"/>
    <property type="evidence" value="ECO:0007669"/>
    <property type="project" value="InterPro"/>
</dbReference>
<sequence>MAAFDGSTDYDVTLEIPVSIGGLELPNRLYRAPLLEHAGDDDPVDRLLDELEPCAEAGVGLLMQGATPIRGREGRAAPGMTGFEDPDRVASMSRLTDRIDAHGSRIFAQLAHGGLRSMEVWHAGYRRRNPGLRQRVVSKPPLPLRLADRLGILSIDADPLSTDEVYELAADFGRAADRAAAAGYHGVHLAGATMGIFQQFLSPFYNRRDDEFGGALDDRLRFFEVVHEEIRARTDVPLVTKVPAETETPWFVRESIDAEEAIEACRRLAEIGYDAVVPVGSSPFWDHAIIRGEFGSRGFDDRVSRGFEAAFGGPWRRRLVELAARIDAATTPFEAAWNADLCRRVRAVVDVPVLCVGGIRGRSEADRLLGDACSMVGMARPFYAEPRLAARLLAESDATAVCESCNNCVPPQAVGEPGVCRTPAVLKQRGEFEKRGAYEREGGNRRRDSDGPKL</sequence>
<comment type="caution">
    <text evidence="5">The sequence shown here is derived from an EMBL/GenBank/DDBJ whole genome shotgun (WGS) entry which is preliminary data.</text>
</comment>
<dbReference type="InterPro" id="IPR013785">
    <property type="entry name" value="Aldolase_TIM"/>
</dbReference>
<feature type="domain" description="NADH:flavin oxidoreductase/NADH oxidase N-terminal" evidence="4">
    <location>
        <begin position="17"/>
        <end position="233"/>
    </location>
</feature>
<organism evidence="5 6">
    <name type="scientific">Natronomonas salsuginis</name>
    <dbReference type="NCBI Taxonomy" id="2217661"/>
    <lineage>
        <taxon>Archaea</taxon>
        <taxon>Methanobacteriati</taxon>
        <taxon>Methanobacteriota</taxon>
        <taxon>Stenosarchaea group</taxon>
        <taxon>Halobacteria</taxon>
        <taxon>Halobacteriales</taxon>
        <taxon>Natronomonadaceae</taxon>
        <taxon>Natronomonas</taxon>
    </lineage>
</organism>
<reference evidence="5 6" key="1">
    <citation type="submission" date="2019-04" db="EMBL/GenBank/DDBJ databases">
        <title>Natronomonas sp. F20-122 a newhaloarchaeon isolated from a saline saltern of Isla Bacuta, Huelva, Spain.</title>
        <authorList>
            <person name="Duran-Viseras A."/>
            <person name="Sanchez-Porro C."/>
            <person name="Ventosa A."/>
        </authorList>
    </citation>
    <scope>NUCLEOTIDE SEQUENCE [LARGE SCALE GENOMIC DNA]</scope>
    <source>
        <strain evidence="5 6">F20-122</strain>
    </source>
</reference>